<dbReference type="InterPro" id="IPR007021">
    <property type="entry name" value="DUF659"/>
</dbReference>
<feature type="compositionally biased region" description="Basic residues" evidence="1">
    <location>
        <begin position="23"/>
        <end position="34"/>
    </location>
</feature>
<evidence type="ECO:0000256" key="1">
    <source>
        <dbReference type="SAM" id="MobiDB-lite"/>
    </source>
</evidence>
<sequence length="400" mass="46348">MPPPTTSYEDYGEEEEEAEVLRTQRRQSPMKKHKGQMDRFVFPTPPDVLKGRKENKINISRVYDKELRDRACSAITRWLYDAWLPINATNYDSFKEALELVGQFGTCFKPPILYELRVPLLRKEVTEPEKKLVEHKSEWASKGCLIISDRWQNFVVQKDIVNFLVNSPKRSFYIKLIDVSTIVKDANILYYHMDHMVDEVGEANVVQVVTDNASNYVKASKLLMANRPHLYLTPFVAHCIDLMLEDIGKIHEIKTVIKQCIVMNVYVYNHKYDEEIHKRWKSAKTGCNMALSMAHIFTRHLGVQLDFVPKYEELESVYLTLFFYLIKTLSNPSIINTQTGDINSKSSFTSVLFDNPIEDRDENVNANTMESMGSVNKGKRKENHDTRKVTSKPPKALEKI</sequence>
<feature type="region of interest" description="Disordered" evidence="1">
    <location>
        <begin position="362"/>
        <end position="400"/>
    </location>
</feature>
<dbReference type="Proteomes" id="UP000694251">
    <property type="component" value="Chromosome 1"/>
</dbReference>
<accession>A0A8T2HAL6</accession>
<dbReference type="PANTHER" id="PTHR32166">
    <property type="entry name" value="OSJNBA0013A04.12 PROTEIN"/>
    <property type="match status" value="1"/>
</dbReference>
<proteinExistence type="predicted"/>
<dbReference type="PANTHER" id="PTHR32166:SF122">
    <property type="entry name" value="OS09G0499600 PROTEIN"/>
    <property type="match status" value="1"/>
</dbReference>
<feature type="region of interest" description="Disordered" evidence="1">
    <location>
        <begin position="1"/>
        <end position="37"/>
    </location>
</feature>
<dbReference type="EMBL" id="JAEFBJ010000001">
    <property type="protein sequence ID" value="KAG7656486.1"/>
    <property type="molecule type" value="Genomic_DNA"/>
</dbReference>
<comment type="caution">
    <text evidence="3">The sequence shown here is derived from an EMBL/GenBank/DDBJ whole genome shotgun (WGS) entry which is preliminary data.</text>
</comment>
<feature type="domain" description="DUF659" evidence="2">
    <location>
        <begin position="114"/>
        <end position="259"/>
    </location>
</feature>
<evidence type="ECO:0000259" key="2">
    <source>
        <dbReference type="Pfam" id="PF04937"/>
    </source>
</evidence>
<feature type="compositionally biased region" description="Polar residues" evidence="1">
    <location>
        <begin position="364"/>
        <end position="374"/>
    </location>
</feature>
<evidence type="ECO:0000313" key="4">
    <source>
        <dbReference type="Proteomes" id="UP000694251"/>
    </source>
</evidence>
<dbReference type="AlphaFoldDB" id="A0A8T2HAL6"/>
<reference evidence="3 4" key="1">
    <citation type="submission" date="2020-12" db="EMBL/GenBank/DDBJ databases">
        <title>Concerted genomic and epigenomic changes stabilize Arabidopsis allopolyploids.</title>
        <authorList>
            <person name="Chen Z."/>
        </authorList>
    </citation>
    <scope>NUCLEOTIDE SEQUENCE [LARGE SCALE GENOMIC DNA]</scope>
    <source>
        <strain evidence="3">As9502</strain>
        <tissue evidence="3">Leaf</tissue>
    </source>
</reference>
<organism evidence="3 4">
    <name type="scientific">Arabidopsis suecica</name>
    <name type="common">Swedish thale-cress</name>
    <name type="synonym">Cardaminopsis suecica</name>
    <dbReference type="NCBI Taxonomy" id="45249"/>
    <lineage>
        <taxon>Eukaryota</taxon>
        <taxon>Viridiplantae</taxon>
        <taxon>Streptophyta</taxon>
        <taxon>Embryophyta</taxon>
        <taxon>Tracheophyta</taxon>
        <taxon>Spermatophyta</taxon>
        <taxon>Magnoliopsida</taxon>
        <taxon>eudicotyledons</taxon>
        <taxon>Gunneridae</taxon>
        <taxon>Pentapetalae</taxon>
        <taxon>rosids</taxon>
        <taxon>malvids</taxon>
        <taxon>Brassicales</taxon>
        <taxon>Brassicaceae</taxon>
        <taxon>Camelineae</taxon>
        <taxon>Arabidopsis</taxon>
    </lineage>
</organism>
<dbReference type="Pfam" id="PF04937">
    <property type="entry name" value="DUF659"/>
    <property type="match status" value="1"/>
</dbReference>
<evidence type="ECO:0000313" key="3">
    <source>
        <dbReference type="EMBL" id="KAG7656486.1"/>
    </source>
</evidence>
<keyword evidence="4" id="KW-1185">Reference proteome</keyword>
<protein>
    <recommendedName>
        <fullName evidence="2">DUF659 domain-containing protein</fullName>
    </recommendedName>
</protein>
<name>A0A8T2HAL6_ARASU</name>
<gene>
    <name evidence="3" type="ORF">ISN44_As01g034980</name>
</gene>
<dbReference type="OrthoDB" id="1739700at2759"/>